<sequence>MGLFPLRAGIMDGASATFAEQVLAIRARKVRGGLQTAGGRGRPASRSRAIPLVRALSLTAARKAATKGSAMETWKRRITRAAEARRVVVVDAEGNVLLPAEVKERVEAPDSLRG</sequence>
<accession>A0A1G2K6P3</accession>
<name>A0A1G2K6P3_9BACT</name>
<comment type="caution">
    <text evidence="1">The sequence shown here is derived from an EMBL/GenBank/DDBJ whole genome shotgun (WGS) entry which is preliminary data.</text>
</comment>
<reference evidence="1 2" key="1">
    <citation type="journal article" date="2016" name="Nat. Commun.">
        <title>Thousands of microbial genomes shed light on interconnected biogeochemical processes in an aquifer system.</title>
        <authorList>
            <person name="Anantharaman K."/>
            <person name="Brown C.T."/>
            <person name="Hug L.A."/>
            <person name="Sharon I."/>
            <person name="Castelle C.J."/>
            <person name="Probst A.J."/>
            <person name="Thomas B.C."/>
            <person name="Singh A."/>
            <person name="Wilkins M.J."/>
            <person name="Karaoz U."/>
            <person name="Brodie E.L."/>
            <person name="Williams K.H."/>
            <person name="Hubbard S.S."/>
            <person name="Banfield J.F."/>
        </authorList>
    </citation>
    <scope>NUCLEOTIDE SEQUENCE [LARGE SCALE GENOMIC DNA]</scope>
</reference>
<protein>
    <submittedName>
        <fullName evidence="1">Uncharacterized protein</fullName>
    </submittedName>
</protein>
<dbReference type="Proteomes" id="UP000177152">
    <property type="component" value="Unassembled WGS sequence"/>
</dbReference>
<evidence type="ECO:0000313" key="1">
    <source>
        <dbReference type="EMBL" id="OGZ94160.1"/>
    </source>
</evidence>
<evidence type="ECO:0000313" key="2">
    <source>
        <dbReference type="Proteomes" id="UP000177152"/>
    </source>
</evidence>
<proteinExistence type="predicted"/>
<gene>
    <name evidence="1" type="ORF">A2633_02840</name>
</gene>
<organism evidence="1 2">
    <name type="scientific">Candidatus Sungbacteria bacterium RIFCSPHIGHO2_01_FULL_47_32</name>
    <dbReference type="NCBI Taxonomy" id="1802264"/>
    <lineage>
        <taxon>Bacteria</taxon>
        <taxon>Candidatus Sungiibacteriota</taxon>
    </lineage>
</organism>
<dbReference type="EMBL" id="MHQC01000041">
    <property type="protein sequence ID" value="OGZ94160.1"/>
    <property type="molecule type" value="Genomic_DNA"/>
</dbReference>
<dbReference type="AlphaFoldDB" id="A0A1G2K6P3"/>